<dbReference type="Proteomes" id="UP001411173">
    <property type="component" value="Unassembled WGS sequence"/>
</dbReference>
<sequence>MKILFSPALSFALFLSSAQAGIVIDSTRVIYPADKREVTLGMTNLADTPRLIQAWIDSGDPEASIVKATVPFIVTPPIFRLDAGKGQTLRILFTGGNVPQDRESVFWLNVQEVQPKPAGKANRTKDYVHFSVRSCLKIFYRPQGLPGSPEQAISALRWHAVDGGLECENPSAFNVSINNIRIASDADNSGDRRNGMCPAKGTKMFSFKKTETEDNKKLSLSIINDYGYFVKHDTTYTK</sequence>
<name>A0ABU9V0W6_9ENTR</name>
<comment type="subcellular location">
    <subcellularLocation>
        <location evidence="1">Periplasm</location>
    </subcellularLocation>
</comment>
<evidence type="ECO:0000256" key="4">
    <source>
        <dbReference type="ARBA" id="ARBA00022764"/>
    </source>
</evidence>
<feature type="signal peptide" evidence="6">
    <location>
        <begin position="1"/>
        <end position="20"/>
    </location>
</feature>
<feature type="domain" description="Pili assembly chaperone C-terminal" evidence="8">
    <location>
        <begin position="168"/>
        <end position="227"/>
    </location>
</feature>
<dbReference type="RefSeq" id="WP_343193284.1">
    <property type="nucleotide sequence ID" value="NZ_JBCIVJ010000002.1"/>
</dbReference>
<evidence type="ECO:0000313" key="10">
    <source>
        <dbReference type="Proteomes" id="UP001411173"/>
    </source>
</evidence>
<comment type="caution">
    <text evidence="9">The sequence shown here is derived from an EMBL/GenBank/DDBJ whole genome shotgun (WGS) entry which is preliminary data.</text>
</comment>
<reference evidence="9 10" key="1">
    <citation type="submission" date="2024-02" db="EMBL/GenBank/DDBJ databases">
        <title>Whole genome of MDR Enterobacteriaceae from southern Thailand.</title>
        <authorList>
            <person name="Surachat K."/>
        </authorList>
    </citation>
    <scope>NUCLEOTIDE SEQUENCE [LARGE SCALE GENOMIC DNA]</scope>
    <source>
        <strain evidence="9 10">PSU_29</strain>
    </source>
</reference>
<accession>A0ABU9V0W6</accession>
<feature type="domain" description="Pili assembly chaperone N-terminal" evidence="7">
    <location>
        <begin position="21"/>
        <end position="145"/>
    </location>
</feature>
<dbReference type="InterPro" id="IPR001829">
    <property type="entry name" value="Pili_assmbl_chaperone_bac"/>
</dbReference>
<dbReference type="InterPro" id="IPR008962">
    <property type="entry name" value="PapD-like_sf"/>
</dbReference>
<dbReference type="InterPro" id="IPR050643">
    <property type="entry name" value="Periplasmic_pilus_chap"/>
</dbReference>
<protein>
    <submittedName>
        <fullName evidence="9">Molecular chaperone</fullName>
    </submittedName>
</protein>
<dbReference type="InterPro" id="IPR036316">
    <property type="entry name" value="Pili_assmbl_chap_C_dom_sf"/>
</dbReference>
<evidence type="ECO:0000256" key="6">
    <source>
        <dbReference type="SAM" id="SignalP"/>
    </source>
</evidence>
<proteinExistence type="inferred from homology"/>
<dbReference type="SUPFAM" id="SSF49354">
    <property type="entry name" value="PapD-like"/>
    <property type="match status" value="1"/>
</dbReference>
<keyword evidence="4" id="KW-0574">Periplasm</keyword>
<evidence type="ECO:0000259" key="8">
    <source>
        <dbReference type="Pfam" id="PF02753"/>
    </source>
</evidence>
<dbReference type="Pfam" id="PF02753">
    <property type="entry name" value="PapD_C"/>
    <property type="match status" value="1"/>
</dbReference>
<gene>
    <name evidence="9" type="ORF">AAIG39_04595</name>
</gene>
<dbReference type="PANTHER" id="PTHR30251:SF2">
    <property type="entry name" value="FIMBRIAL CHAPERONE YADV-RELATED"/>
    <property type="match status" value="1"/>
</dbReference>
<evidence type="ECO:0000259" key="7">
    <source>
        <dbReference type="Pfam" id="PF00345"/>
    </source>
</evidence>
<evidence type="ECO:0000256" key="5">
    <source>
        <dbReference type="ARBA" id="ARBA00023186"/>
    </source>
</evidence>
<dbReference type="PRINTS" id="PR00969">
    <property type="entry name" value="CHAPERONPILI"/>
</dbReference>
<keyword evidence="3 6" id="KW-0732">Signal</keyword>
<keyword evidence="5" id="KW-0143">Chaperone</keyword>
<dbReference type="InterPro" id="IPR013783">
    <property type="entry name" value="Ig-like_fold"/>
</dbReference>
<dbReference type="InterPro" id="IPR016147">
    <property type="entry name" value="Pili_assmbl_chaperone_N"/>
</dbReference>
<comment type="similarity">
    <text evidence="2">Belongs to the periplasmic pilus chaperone family.</text>
</comment>
<dbReference type="SUPFAM" id="SSF49584">
    <property type="entry name" value="Periplasmic chaperone C-domain"/>
    <property type="match status" value="1"/>
</dbReference>
<evidence type="ECO:0000256" key="3">
    <source>
        <dbReference type="ARBA" id="ARBA00022729"/>
    </source>
</evidence>
<keyword evidence="10" id="KW-1185">Reference proteome</keyword>
<dbReference type="PANTHER" id="PTHR30251">
    <property type="entry name" value="PILUS ASSEMBLY CHAPERONE"/>
    <property type="match status" value="1"/>
</dbReference>
<dbReference type="InterPro" id="IPR016148">
    <property type="entry name" value="Pili_assmbl_chaperone_C"/>
</dbReference>
<dbReference type="Gene3D" id="2.60.40.10">
    <property type="entry name" value="Immunoglobulins"/>
    <property type="match status" value="2"/>
</dbReference>
<evidence type="ECO:0000313" key="9">
    <source>
        <dbReference type="EMBL" id="MEN0578289.1"/>
    </source>
</evidence>
<dbReference type="EMBL" id="JBCIVJ010000002">
    <property type="protein sequence ID" value="MEN0578289.1"/>
    <property type="molecule type" value="Genomic_DNA"/>
</dbReference>
<feature type="chain" id="PRO_5046277142" evidence="6">
    <location>
        <begin position="21"/>
        <end position="238"/>
    </location>
</feature>
<evidence type="ECO:0000256" key="2">
    <source>
        <dbReference type="ARBA" id="ARBA00007399"/>
    </source>
</evidence>
<dbReference type="Pfam" id="PF00345">
    <property type="entry name" value="PapD_N"/>
    <property type="match status" value="1"/>
</dbReference>
<evidence type="ECO:0000256" key="1">
    <source>
        <dbReference type="ARBA" id="ARBA00004418"/>
    </source>
</evidence>
<organism evidence="9 10">
    <name type="scientific">Phytobacter palmae</name>
    <dbReference type="NCBI Taxonomy" id="1855371"/>
    <lineage>
        <taxon>Bacteria</taxon>
        <taxon>Pseudomonadati</taxon>
        <taxon>Pseudomonadota</taxon>
        <taxon>Gammaproteobacteria</taxon>
        <taxon>Enterobacterales</taxon>
        <taxon>Enterobacteriaceae</taxon>
        <taxon>Phytobacter</taxon>
    </lineage>
</organism>